<dbReference type="EMBL" id="CP065601">
    <property type="protein sequence ID" value="QPQ93201.1"/>
    <property type="molecule type" value="Genomic_DNA"/>
</dbReference>
<dbReference type="RefSeq" id="WP_017432502.1">
    <property type="nucleotide sequence ID" value="NZ_CP033641.1"/>
</dbReference>
<dbReference type="GeneID" id="45698327"/>
<dbReference type="Proteomes" id="UP000594892">
    <property type="component" value="Chromosome 2"/>
</dbReference>
<sequence>MKRRPAPLPESTTDRELAARSERLARTRSAYPIDHPQLADISELLHRICDAESLPVARWYAGDALALLRAFSMEVRNQSHE</sequence>
<organism evidence="1 2">
    <name type="scientific">Burkholderia glumae</name>
    <name type="common">Pseudomonas glumae</name>
    <dbReference type="NCBI Taxonomy" id="337"/>
    <lineage>
        <taxon>Bacteria</taxon>
        <taxon>Pseudomonadati</taxon>
        <taxon>Pseudomonadota</taxon>
        <taxon>Betaproteobacteria</taxon>
        <taxon>Burkholderiales</taxon>
        <taxon>Burkholderiaceae</taxon>
        <taxon>Burkholderia</taxon>
    </lineage>
</organism>
<evidence type="ECO:0000313" key="1">
    <source>
        <dbReference type="EMBL" id="QPQ93201.1"/>
    </source>
</evidence>
<name>A0AAP9Y299_BURGL</name>
<gene>
    <name evidence="1" type="ORF">I6H06_13030</name>
</gene>
<dbReference type="AlphaFoldDB" id="A0AAP9Y299"/>
<evidence type="ECO:0000313" key="2">
    <source>
        <dbReference type="Proteomes" id="UP000594892"/>
    </source>
</evidence>
<reference evidence="1 2" key="1">
    <citation type="submission" date="2020-12" db="EMBL/GenBank/DDBJ databases">
        <title>FDA dAtabase for Regulatory Grade micrObial Sequences (FDA-ARGOS): Supporting development and validation of Infectious Disease Dx tests.</title>
        <authorList>
            <person name="Minogue T."/>
            <person name="Wolcott M."/>
            <person name="Wasieloski L."/>
            <person name="Aguilar W."/>
            <person name="Moore D."/>
            <person name="Jaissle J."/>
            <person name="Tallon L."/>
            <person name="Sadzewicz L."/>
            <person name="Zhao X."/>
            <person name="Boylan J."/>
            <person name="Ott S."/>
            <person name="Bowen H."/>
            <person name="Vavikolanu K."/>
            <person name="Mehta A."/>
            <person name="Aluvathingal J."/>
            <person name="Nadendla S."/>
            <person name="Yan Y."/>
            <person name="Sichtig H."/>
        </authorList>
    </citation>
    <scope>NUCLEOTIDE SEQUENCE [LARGE SCALE GENOMIC DNA]</scope>
    <source>
        <strain evidence="1 2">FDAARGOS_949</strain>
    </source>
</reference>
<proteinExistence type="predicted"/>
<protein>
    <submittedName>
        <fullName evidence="1">Uncharacterized protein</fullName>
    </submittedName>
</protein>
<accession>A0AAP9Y299</accession>